<dbReference type="Pfam" id="PF13426">
    <property type="entry name" value="PAS_9"/>
    <property type="match status" value="2"/>
</dbReference>
<dbReference type="InterPro" id="IPR003661">
    <property type="entry name" value="HisK_dim/P_dom"/>
</dbReference>
<feature type="domain" description="PAC" evidence="10">
    <location>
        <begin position="737"/>
        <end position="789"/>
    </location>
</feature>
<dbReference type="Gene3D" id="3.40.50.2300">
    <property type="match status" value="1"/>
</dbReference>
<dbReference type="CDD" id="cd00130">
    <property type="entry name" value="PAS"/>
    <property type="match status" value="5"/>
</dbReference>
<dbReference type="Proteomes" id="UP000321362">
    <property type="component" value="Chromosome"/>
</dbReference>
<dbReference type="PROSITE" id="PS50109">
    <property type="entry name" value="HIS_KIN"/>
    <property type="match status" value="1"/>
</dbReference>
<dbReference type="GO" id="GO:0006355">
    <property type="term" value="P:regulation of DNA-templated transcription"/>
    <property type="evidence" value="ECO:0007669"/>
    <property type="project" value="InterPro"/>
</dbReference>
<name>A0A5B8VWD3_9SPHI</name>
<dbReference type="Pfam" id="PF08447">
    <property type="entry name" value="PAS_3"/>
    <property type="match status" value="2"/>
</dbReference>
<evidence type="ECO:0000256" key="6">
    <source>
        <dbReference type="PROSITE-ProRule" id="PRU00169"/>
    </source>
</evidence>
<dbReference type="Gene3D" id="1.10.287.130">
    <property type="match status" value="1"/>
</dbReference>
<evidence type="ECO:0000259" key="9">
    <source>
        <dbReference type="PROSITE" id="PS50112"/>
    </source>
</evidence>
<comment type="caution">
    <text evidence="6">Lacks conserved residue(s) required for the propagation of feature annotation.</text>
</comment>
<comment type="catalytic activity">
    <reaction evidence="1">
        <text>ATP + protein L-histidine = ADP + protein N-phospho-L-histidine.</text>
        <dbReference type="EC" id="2.7.13.3"/>
    </reaction>
</comment>
<dbReference type="SMART" id="SM00387">
    <property type="entry name" value="HATPase_c"/>
    <property type="match status" value="1"/>
</dbReference>
<dbReference type="Pfam" id="PF00989">
    <property type="entry name" value="PAS"/>
    <property type="match status" value="1"/>
</dbReference>
<evidence type="ECO:0000256" key="5">
    <source>
        <dbReference type="ARBA" id="ARBA00022777"/>
    </source>
</evidence>
<dbReference type="PROSITE" id="PS50112">
    <property type="entry name" value="PAS"/>
    <property type="match status" value="3"/>
</dbReference>
<dbReference type="EC" id="2.7.13.3" evidence="2"/>
<gene>
    <name evidence="11" type="ORF">FSB76_08610</name>
</gene>
<dbReference type="CDD" id="cd00082">
    <property type="entry name" value="HisKA"/>
    <property type="match status" value="1"/>
</dbReference>
<dbReference type="InterPro" id="IPR001610">
    <property type="entry name" value="PAC"/>
</dbReference>
<evidence type="ECO:0000259" key="10">
    <source>
        <dbReference type="PROSITE" id="PS50113"/>
    </source>
</evidence>
<feature type="domain" description="PAS" evidence="9">
    <location>
        <begin position="397"/>
        <end position="454"/>
    </location>
</feature>
<evidence type="ECO:0000256" key="3">
    <source>
        <dbReference type="ARBA" id="ARBA00022553"/>
    </source>
</evidence>
<dbReference type="InterPro" id="IPR005467">
    <property type="entry name" value="His_kinase_dom"/>
</dbReference>
<dbReference type="InterPro" id="IPR013767">
    <property type="entry name" value="PAS_fold"/>
</dbReference>
<dbReference type="NCBIfam" id="TIGR00229">
    <property type="entry name" value="sensory_box"/>
    <property type="match status" value="4"/>
</dbReference>
<proteinExistence type="predicted"/>
<evidence type="ECO:0000259" key="7">
    <source>
        <dbReference type="PROSITE" id="PS50109"/>
    </source>
</evidence>
<feature type="domain" description="PAS" evidence="9">
    <location>
        <begin position="269"/>
        <end position="341"/>
    </location>
</feature>
<dbReference type="InterPro" id="IPR001789">
    <property type="entry name" value="Sig_transdc_resp-reg_receiver"/>
</dbReference>
<evidence type="ECO:0000313" key="12">
    <source>
        <dbReference type="Proteomes" id="UP000321362"/>
    </source>
</evidence>
<keyword evidence="12" id="KW-1185">Reference proteome</keyword>
<feature type="domain" description="PAC" evidence="10">
    <location>
        <begin position="990"/>
        <end position="1044"/>
    </location>
</feature>
<dbReference type="InterPro" id="IPR004358">
    <property type="entry name" value="Sig_transdc_His_kin-like_C"/>
</dbReference>
<dbReference type="Pfam" id="PF00072">
    <property type="entry name" value="Response_reg"/>
    <property type="match status" value="1"/>
</dbReference>
<keyword evidence="4" id="KW-0808">Transferase</keyword>
<dbReference type="InterPro" id="IPR011006">
    <property type="entry name" value="CheY-like_superfamily"/>
</dbReference>
<dbReference type="InterPro" id="IPR000700">
    <property type="entry name" value="PAS-assoc_C"/>
</dbReference>
<dbReference type="SMART" id="SM00086">
    <property type="entry name" value="PAC"/>
    <property type="match status" value="6"/>
</dbReference>
<evidence type="ECO:0000256" key="4">
    <source>
        <dbReference type="ARBA" id="ARBA00022679"/>
    </source>
</evidence>
<feature type="domain" description="PAC" evidence="10">
    <location>
        <begin position="216"/>
        <end position="268"/>
    </location>
</feature>
<dbReference type="GO" id="GO:0000155">
    <property type="term" value="F:phosphorelay sensor kinase activity"/>
    <property type="evidence" value="ECO:0007669"/>
    <property type="project" value="InterPro"/>
</dbReference>
<feature type="domain" description="Response regulatory" evidence="8">
    <location>
        <begin position="7"/>
        <end position="123"/>
    </location>
</feature>
<dbReference type="Gene3D" id="3.30.450.20">
    <property type="entry name" value="PAS domain"/>
    <property type="match status" value="7"/>
</dbReference>
<dbReference type="AlphaFoldDB" id="A0A5B8VWD3"/>
<dbReference type="InterPro" id="IPR035965">
    <property type="entry name" value="PAS-like_dom_sf"/>
</dbReference>
<dbReference type="PANTHER" id="PTHR43304:SF1">
    <property type="entry name" value="PAC DOMAIN-CONTAINING PROTEIN"/>
    <property type="match status" value="1"/>
</dbReference>
<dbReference type="InterPro" id="IPR013655">
    <property type="entry name" value="PAS_fold_3"/>
</dbReference>
<evidence type="ECO:0000259" key="8">
    <source>
        <dbReference type="PROSITE" id="PS50110"/>
    </source>
</evidence>
<keyword evidence="5" id="KW-0418">Kinase</keyword>
<organism evidence="11 12">
    <name type="scientific">Mucilaginibacter ginsenosidivorax</name>
    <dbReference type="NCBI Taxonomy" id="862126"/>
    <lineage>
        <taxon>Bacteria</taxon>
        <taxon>Pseudomonadati</taxon>
        <taxon>Bacteroidota</taxon>
        <taxon>Sphingobacteriia</taxon>
        <taxon>Sphingobacteriales</taxon>
        <taxon>Sphingobacteriaceae</taxon>
        <taxon>Mucilaginibacter</taxon>
    </lineage>
</organism>
<evidence type="ECO:0000256" key="1">
    <source>
        <dbReference type="ARBA" id="ARBA00000085"/>
    </source>
</evidence>
<reference evidence="11 12" key="1">
    <citation type="journal article" date="2013" name="J. Microbiol.">
        <title>Mucilaginibacter ginsenosidivorax sp. nov., with ginsenoside converting activity isolated from sediment.</title>
        <authorList>
            <person name="Kim J.K."/>
            <person name="Choi T.E."/>
            <person name="Liu Q.M."/>
            <person name="Park H.Y."/>
            <person name="Yi T.H."/>
            <person name="Yoon M.H."/>
            <person name="Kim S.C."/>
            <person name="Im W.T."/>
        </authorList>
    </citation>
    <scope>NUCLEOTIDE SEQUENCE [LARGE SCALE GENOMIC DNA]</scope>
    <source>
        <strain evidence="11 12">KHI28</strain>
    </source>
</reference>
<keyword evidence="3" id="KW-0597">Phosphoprotein</keyword>
<dbReference type="SUPFAM" id="SSF47384">
    <property type="entry name" value="Homodimeric domain of signal transducing histidine kinase"/>
    <property type="match status" value="1"/>
</dbReference>
<protein>
    <recommendedName>
        <fullName evidence="2">histidine kinase</fullName>
        <ecNumber evidence="2">2.7.13.3</ecNumber>
    </recommendedName>
</protein>
<dbReference type="KEGG" id="mgk:FSB76_08610"/>
<dbReference type="Gene3D" id="3.30.565.10">
    <property type="entry name" value="Histidine kinase-like ATPase, C-terminal domain"/>
    <property type="match status" value="1"/>
</dbReference>
<dbReference type="SUPFAM" id="SSF55874">
    <property type="entry name" value="ATPase domain of HSP90 chaperone/DNA topoisomerase II/histidine kinase"/>
    <property type="match status" value="1"/>
</dbReference>
<dbReference type="SMART" id="SM00091">
    <property type="entry name" value="PAS"/>
    <property type="match status" value="8"/>
</dbReference>
<dbReference type="PROSITE" id="PS50113">
    <property type="entry name" value="PAC"/>
    <property type="match status" value="4"/>
</dbReference>
<dbReference type="Pfam" id="PF02518">
    <property type="entry name" value="HATPase_c"/>
    <property type="match status" value="1"/>
</dbReference>
<dbReference type="RefSeq" id="WP_147053187.1">
    <property type="nucleotide sequence ID" value="NZ_CP042437.1"/>
</dbReference>
<dbReference type="EMBL" id="CP042437">
    <property type="protein sequence ID" value="QEC76004.1"/>
    <property type="molecule type" value="Genomic_DNA"/>
</dbReference>
<dbReference type="InterPro" id="IPR003594">
    <property type="entry name" value="HATPase_dom"/>
</dbReference>
<dbReference type="PROSITE" id="PS50110">
    <property type="entry name" value="RESPONSE_REGULATORY"/>
    <property type="match status" value="1"/>
</dbReference>
<sequence>MLSFSIKILHLENVRKDAGMVRQVLEKAGVIFEKLDIDDYASYIKALKEFNPDVVLANWQTPTINCTQALNVLKEQGLVIPLILVTDPTSEEVAINAMMDGVADYLLKDRLQRLPIAIFNAMEKALLIEENKQYSRTVAKDQSLLKEVENVARIGIIEADLVTQERSWSDGVFEILGYSKGELEPSLQALTRRIHPDEVERFIAECDYSIPNLDTLDLQYRIVTPSGEIKFARCNLGITRNNLGIPVRAYGTIQDITELQVVGQKLNQASQELNRLFNTLDDVLFSRDMINNKLVLISPACEKLYGYKAEDFLANSTLWRDVQHDDYKNISQEIVEPLSKGETVIKQYKIVHKTQGVKWVESKIVPTINEEGKLIRIDGVTRDITESKRLELELQQSEQRFRELIENSSDIIVLTDRYDQLIYSSENVGKIMGYTKDEYANIRLNPEFVHEDDRALRERVSSESHQKPGKIIPFCLRFKHSGGSWMWVEGTVVNLLHVPAVNGILANYRDVTERKNAEAQAERSRVHLRRIFAIQAAILDALPPQVALLDENGRIVTVNKSWKNFAGQNNLPEASYSAGFNYLQVAGNATGMDNEQGSMIYQGIKDVISGDRADFSIEYLKDTLSGEKWFLLVAAPLAGLMQKGAVILNVDISDRKIIENNLVLSEQRYRQIAETAQEGIWVIDNELKTIFVNKKMCDMLEYEVHEIMGKHNYDFKHESDKIQTLERITQKELGVVETHESTFITKSGKRLVCNVSTNGIFDPGGAYVGTLAMITDITGRKVHEEALRKSEANLSAIIENTTDLVYSLDKDLKFITFNNQFKNAIKHVYGLNVEQGASVLDMLAGFDPVTAGKWKENYAKALAGEPQQFINEYPNGDGKIYLSYSINPIRERDKVIGLSCFSRDITRQKMDEAAIIKSEANLRSVFENTDLAIIMFDNELNIVSFNSNAAKQSVKFFGKKLKAGKSGYDYFIQKRLSFIKEVIERAKKRQSVSYETFYEIQDGVTQWFEVKSVGVFKDKKEMVGIILTLKNITERKNAELERERMTADMIKRNQDLEQFTYIISHNLRAPVANIKGLSGLLYDFEMPDPECRFTLDALAASVSHLDQVILDLNQILQVDKQVNEKKEFVVMPQLVEDVKHEIQPMMQKNNVIINCDFTAIDEFFTIKSYLYSIFQNLIINSIKYRRVNIAPVINIKSVLDNNLVTIYFEDNGKGIDLDKSGDQLYGLYKRFDFSVEGKGMGLFMVKKQVESLGGQINVKSQPGKGTQFIIELPL</sequence>
<accession>A0A5B8VWD3</accession>
<dbReference type="SUPFAM" id="SSF55785">
    <property type="entry name" value="PYP-like sensor domain (PAS domain)"/>
    <property type="match status" value="7"/>
</dbReference>
<dbReference type="Gene3D" id="2.10.70.100">
    <property type="match status" value="1"/>
</dbReference>
<evidence type="ECO:0000256" key="2">
    <source>
        <dbReference type="ARBA" id="ARBA00012438"/>
    </source>
</evidence>
<dbReference type="PANTHER" id="PTHR43304">
    <property type="entry name" value="PHYTOCHROME-LIKE PROTEIN CPH1"/>
    <property type="match status" value="1"/>
</dbReference>
<feature type="domain" description="PAC" evidence="10">
    <location>
        <begin position="344"/>
        <end position="396"/>
    </location>
</feature>
<feature type="domain" description="PAS" evidence="9">
    <location>
        <begin position="665"/>
        <end position="721"/>
    </location>
</feature>
<dbReference type="InterPro" id="IPR000014">
    <property type="entry name" value="PAS"/>
</dbReference>
<evidence type="ECO:0000313" key="11">
    <source>
        <dbReference type="EMBL" id="QEC76004.1"/>
    </source>
</evidence>
<dbReference type="PRINTS" id="PR00344">
    <property type="entry name" value="BCTRLSENSOR"/>
</dbReference>
<dbReference type="SUPFAM" id="SSF52172">
    <property type="entry name" value="CheY-like"/>
    <property type="match status" value="1"/>
</dbReference>
<dbReference type="InterPro" id="IPR036890">
    <property type="entry name" value="HATPase_C_sf"/>
</dbReference>
<dbReference type="InterPro" id="IPR036097">
    <property type="entry name" value="HisK_dim/P_sf"/>
</dbReference>
<feature type="domain" description="Histidine kinase" evidence="7">
    <location>
        <begin position="1062"/>
        <end position="1274"/>
    </location>
</feature>
<dbReference type="OrthoDB" id="1522284at2"/>
<dbReference type="InterPro" id="IPR052162">
    <property type="entry name" value="Sensor_kinase/Photoreceptor"/>
</dbReference>